<keyword evidence="1" id="KW-0472">Membrane</keyword>
<accession>A0ABR1KSC0</accession>
<dbReference type="Proteomes" id="UP001363622">
    <property type="component" value="Unassembled WGS sequence"/>
</dbReference>
<sequence>MRELACLRSGRCCGDVERAESQMQIERVRTQGSTVSIFCPTTPPPLTHRHSANQLATSFLMHRSGAGGLETAAIIARAPMSASHRSLARSADSKTSTSTSSPYFCYFFPFLPSSVFGSVGLDLCQEGTLRARTHTVGNRQQETRNISATHGGSLFFFFFFFFFFFSFFFFFLLSLLLLLSTSIHIQPF</sequence>
<name>A0ABR1KSC0_9PEZI</name>
<protein>
    <submittedName>
        <fullName evidence="2">Uncharacterized protein</fullName>
    </submittedName>
</protein>
<dbReference type="EMBL" id="JBBPHU010000003">
    <property type="protein sequence ID" value="KAK7520418.1"/>
    <property type="molecule type" value="Genomic_DNA"/>
</dbReference>
<keyword evidence="1" id="KW-0812">Transmembrane</keyword>
<gene>
    <name evidence="2" type="ORF">IWZ03DRAFT_137864</name>
</gene>
<evidence type="ECO:0000256" key="1">
    <source>
        <dbReference type="SAM" id="Phobius"/>
    </source>
</evidence>
<keyword evidence="1" id="KW-1133">Transmembrane helix</keyword>
<comment type="caution">
    <text evidence="2">The sequence shown here is derived from an EMBL/GenBank/DDBJ whole genome shotgun (WGS) entry which is preliminary data.</text>
</comment>
<organism evidence="2 3">
    <name type="scientific">Phyllosticta citriasiana</name>
    <dbReference type="NCBI Taxonomy" id="595635"/>
    <lineage>
        <taxon>Eukaryota</taxon>
        <taxon>Fungi</taxon>
        <taxon>Dikarya</taxon>
        <taxon>Ascomycota</taxon>
        <taxon>Pezizomycotina</taxon>
        <taxon>Dothideomycetes</taxon>
        <taxon>Dothideomycetes incertae sedis</taxon>
        <taxon>Botryosphaeriales</taxon>
        <taxon>Phyllostictaceae</taxon>
        <taxon>Phyllosticta</taxon>
    </lineage>
</organism>
<evidence type="ECO:0000313" key="3">
    <source>
        <dbReference type="Proteomes" id="UP001363622"/>
    </source>
</evidence>
<evidence type="ECO:0000313" key="2">
    <source>
        <dbReference type="EMBL" id="KAK7520418.1"/>
    </source>
</evidence>
<feature type="transmembrane region" description="Helical" evidence="1">
    <location>
        <begin position="154"/>
        <end position="179"/>
    </location>
</feature>
<reference evidence="2 3" key="1">
    <citation type="submission" date="2024-04" db="EMBL/GenBank/DDBJ databases">
        <title>Phyllosticta paracitricarpa is synonymous to the EU quarantine fungus P. citricarpa based on phylogenomic analyses.</title>
        <authorList>
            <consortium name="Lawrence Berkeley National Laboratory"/>
            <person name="Van Ingen-Buijs V.A."/>
            <person name="Van Westerhoven A.C."/>
            <person name="Haridas S."/>
            <person name="Skiadas P."/>
            <person name="Martin F."/>
            <person name="Groenewald J.Z."/>
            <person name="Crous P.W."/>
            <person name="Seidl M.F."/>
        </authorList>
    </citation>
    <scope>NUCLEOTIDE SEQUENCE [LARGE SCALE GENOMIC DNA]</scope>
    <source>
        <strain evidence="2 3">CBS 123371</strain>
    </source>
</reference>
<proteinExistence type="predicted"/>
<keyword evidence="3" id="KW-1185">Reference proteome</keyword>